<keyword evidence="4" id="KW-0460">Magnesium</keyword>
<dbReference type="InterPro" id="IPR023214">
    <property type="entry name" value="HAD_sf"/>
</dbReference>
<dbReference type="SUPFAM" id="SSF56784">
    <property type="entry name" value="HAD-like"/>
    <property type="match status" value="1"/>
</dbReference>
<dbReference type="NCBIfam" id="TIGR01549">
    <property type="entry name" value="HAD-SF-IA-v1"/>
    <property type="match status" value="1"/>
</dbReference>
<evidence type="ECO:0000313" key="6">
    <source>
        <dbReference type="Proteomes" id="UP000242219"/>
    </source>
</evidence>
<keyword evidence="6" id="KW-1185">Reference proteome</keyword>
<dbReference type="EMBL" id="MJUW02000072">
    <property type="protein sequence ID" value="OQD45853.1"/>
    <property type="molecule type" value="Genomic_DNA"/>
</dbReference>
<comment type="cofactor">
    <cofactor evidence="1">
        <name>Mg(2+)</name>
        <dbReference type="ChEBI" id="CHEBI:18420"/>
    </cofactor>
</comment>
<evidence type="ECO:0008006" key="7">
    <source>
        <dbReference type="Google" id="ProtNLM"/>
    </source>
</evidence>
<dbReference type="RefSeq" id="WP_070066968.1">
    <property type="nucleotide sequence ID" value="NZ_MJUW02000072.1"/>
</dbReference>
<evidence type="ECO:0000256" key="4">
    <source>
        <dbReference type="ARBA" id="ARBA00022842"/>
    </source>
</evidence>
<evidence type="ECO:0000256" key="2">
    <source>
        <dbReference type="ARBA" id="ARBA00022723"/>
    </source>
</evidence>
<protein>
    <recommendedName>
        <fullName evidence="7">Haloacid dehalogenase</fullName>
    </recommendedName>
</protein>
<dbReference type="Gene3D" id="3.40.50.1000">
    <property type="entry name" value="HAD superfamily/HAD-like"/>
    <property type="match status" value="1"/>
</dbReference>
<dbReference type="InterPro" id="IPR006439">
    <property type="entry name" value="HAD-SF_hydro_IA"/>
</dbReference>
<dbReference type="InterPro" id="IPR036412">
    <property type="entry name" value="HAD-like_sf"/>
</dbReference>
<evidence type="ECO:0000256" key="3">
    <source>
        <dbReference type="ARBA" id="ARBA00022801"/>
    </source>
</evidence>
<sequence length="245" mass="28321">MLVKHSCIKQDAKNIKAIILDLDDTLYDCSGTLVLRGRKHVAKVIARLINCSEEEAYHLQLEMEKKYGTSANIYEKIVSAHHLPHNHAKELLKEFIRVDIIGISLFPDVIETLQQLKVQGYKLILVTSGEKKIQNRKIHALGLSHNYFDDIFIADRGNGQTKYDYFKEIIQQYNLRPEEIICVGDKIDDELTSSRSLGMITVMVEHGRHYKTYLKEQDKCIKPDYSIRQIKDILRITTTSSFTIR</sequence>
<dbReference type="GO" id="GO:0016791">
    <property type="term" value="F:phosphatase activity"/>
    <property type="evidence" value="ECO:0007669"/>
    <property type="project" value="TreeGrafter"/>
</dbReference>
<dbReference type="PANTHER" id="PTHR46470">
    <property type="entry name" value="N-ACYLNEURAMINATE-9-PHOSPHATASE"/>
    <property type="match status" value="1"/>
</dbReference>
<dbReference type="Proteomes" id="UP000242219">
    <property type="component" value="Unassembled WGS sequence"/>
</dbReference>
<dbReference type="PANTHER" id="PTHR46470:SF2">
    <property type="entry name" value="GLYCERALDEHYDE 3-PHOSPHATE PHOSPHATASE"/>
    <property type="match status" value="1"/>
</dbReference>
<comment type="caution">
    <text evidence="5">The sequence shown here is derived from an EMBL/GenBank/DDBJ whole genome shotgun (WGS) entry which is preliminary data.</text>
</comment>
<name>A0A1V6M0D4_9BACT</name>
<proteinExistence type="predicted"/>
<keyword evidence="2" id="KW-0479">Metal-binding</keyword>
<evidence type="ECO:0000256" key="1">
    <source>
        <dbReference type="ARBA" id="ARBA00001946"/>
    </source>
</evidence>
<reference evidence="5 6" key="1">
    <citation type="journal article" date="2016" name="Genome Announc.">
        <title>Draft Genome Sequence of the Anaerobic Ammonium-Oxidizing Bacterium 'Candidatus Brocadia sp. 40'.</title>
        <authorList>
            <person name="Ali M."/>
            <person name="Haroon M.F."/>
            <person name="Narita Y."/>
            <person name="Zhang L."/>
            <person name="Rangel Shaw D."/>
            <person name="Okabe S."/>
            <person name="Saikaly P.E."/>
        </authorList>
    </citation>
    <scope>NUCLEOTIDE SEQUENCE [LARGE SCALE GENOMIC DNA]</scope>
    <source>
        <strain evidence="5 6">40</strain>
    </source>
</reference>
<dbReference type="GO" id="GO:0044281">
    <property type="term" value="P:small molecule metabolic process"/>
    <property type="evidence" value="ECO:0007669"/>
    <property type="project" value="UniProtKB-ARBA"/>
</dbReference>
<dbReference type="InterPro" id="IPR051400">
    <property type="entry name" value="HAD-like_hydrolase"/>
</dbReference>
<organism evidence="5 6">
    <name type="scientific">Candidatus Brocadia sapporoensis</name>
    <dbReference type="NCBI Taxonomy" id="392547"/>
    <lineage>
        <taxon>Bacteria</taxon>
        <taxon>Pseudomonadati</taxon>
        <taxon>Planctomycetota</taxon>
        <taxon>Candidatus Brocadiia</taxon>
        <taxon>Candidatus Brocadiales</taxon>
        <taxon>Candidatus Brocadiaceae</taxon>
        <taxon>Candidatus Brocadia</taxon>
    </lineage>
</organism>
<evidence type="ECO:0000313" key="5">
    <source>
        <dbReference type="EMBL" id="OQD45853.1"/>
    </source>
</evidence>
<dbReference type="Pfam" id="PF00702">
    <property type="entry name" value="Hydrolase"/>
    <property type="match status" value="1"/>
</dbReference>
<keyword evidence="3" id="KW-0378">Hydrolase</keyword>
<dbReference type="SFLD" id="SFLDG01129">
    <property type="entry name" value="C1.5:_HAD__Beta-PGM__Phosphata"/>
    <property type="match status" value="1"/>
</dbReference>
<gene>
    <name evidence="5" type="ORF">BIY37_06245</name>
</gene>
<accession>A0A1V6M0D4</accession>
<dbReference type="SFLD" id="SFLDS00003">
    <property type="entry name" value="Haloacid_Dehalogenase"/>
    <property type="match status" value="1"/>
</dbReference>
<dbReference type="GO" id="GO:0046872">
    <property type="term" value="F:metal ion binding"/>
    <property type="evidence" value="ECO:0007669"/>
    <property type="project" value="UniProtKB-KW"/>
</dbReference>
<dbReference type="Gene3D" id="1.10.150.520">
    <property type="match status" value="1"/>
</dbReference>
<dbReference type="AlphaFoldDB" id="A0A1V6M0D4"/>